<dbReference type="Gene3D" id="3.90.180.10">
    <property type="entry name" value="Medium-chain alcohol dehydrogenases, catalytic domain"/>
    <property type="match status" value="1"/>
</dbReference>
<organism evidence="4 5">
    <name type="scientific">Erwinia typographi</name>
    <dbReference type="NCBI Taxonomy" id="371042"/>
    <lineage>
        <taxon>Bacteria</taxon>
        <taxon>Pseudomonadati</taxon>
        <taxon>Pseudomonadota</taxon>
        <taxon>Gammaproteobacteria</taxon>
        <taxon>Enterobacterales</taxon>
        <taxon>Erwiniaceae</taxon>
        <taxon>Erwinia</taxon>
    </lineage>
</organism>
<evidence type="ECO:0000259" key="2">
    <source>
        <dbReference type="Pfam" id="PF00107"/>
    </source>
</evidence>
<protein>
    <submittedName>
        <fullName evidence="4">Sorbitol dehydrogenase</fullName>
    </submittedName>
</protein>
<name>A0A0A3Z4Z1_9GAMM</name>
<proteinExistence type="predicted"/>
<dbReference type="SUPFAM" id="SSF51735">
    <property type="entry name" value="NAD(P)-binding Rossmann-fold domains"/>
    <property type="match status" value="1"/>
</dbReference>
<accession>A0A0A3Z4Z1</accession>
<dbReference type="InterPro" id="IPR013149">
    <property type="entry name" value="ADH-like_C"/>
</dbReference>
<evidence type="ECO:0000259" key="3">
    <source>
        <dbReference type="Pfam" id="PF08240"/>
    </source>
</evidence>
<dbReference type="GO" id="GO:0016491">
    <property type="term" value="F:oxidoreductase activity"/>
    <property type="evidence" value="ECO:0007669"/>
    <property type="project" value="UniProtKB-KW"/>
</dbReference>
<dbReference type="OrthoDB" id="9773078at2"/>
<keyword evidence="1" id="KW-0560">Oxidoreductase</keyword>
<gene>
    <name evidence="4" type="ORF">NG99_12880</name>
</gene>
<dbReference type="eggNOG" id="COG1063">
    <property type="taxonomic scope" value="Bacteria"/>
</dbReference>
<dbReference type="Pfam" id="PF00107">
    <property type="entry name" value="ADH_zinc_N"/>
    <property type="match status" value="1"/>
</dbReference>
<dbReference type="Pfam" id="PF08240">
    <property type="entry name" value="ADH_N"/>
    <property type="match status" value="1"/>
</dbReference>
<feature type="domain" description="Alcohol dehydrogenase-like N-terminal" evidence="3">
    <location>
        <begin position="27"/>
        <end position="132"/>
    </location>
</feature>
<dbReference type="InterPro" id="IPR036291">
    <property type="entry name" value="NAD(P)-bd_dom_sf"/>
</dbReference>
<dbReference type="Gene3D" id="3.40.50.720">
    <property type="entry name" value="NAD(P)-binding Rossmann-like Domain"/>
    <property type="match status" value="1"/>
</dbReference>
<dbReference type="InterPro" id="IPR050129">
    <property type="entry name" value="Zn_alcohol_dh"/>
</dbReference>
<comment type="caution">
    <text evidence="4">The sequence shown here is derived from an EMBL/GenBank/DDBJ whole genome shotgun (WGS) entry which is preliminary data.</text>
</comment>
<reference evidence="4 5" key="1">
    <citation type="submission" date="2014-10" db="EMBL/GenBank/DDBJ databases">
        <title>Genome sequence of Erwinia typographi M043b.</title>
        <authorList>
            <person name="Chan K.-G."/>
            <person name="Tan W.-S."/>
        </authorList>
    </citation>
    <scope>NUCLEOTIDE SEQUENCE [LARGE SCALE GENOMIC DNA]</scope>
    <source>
        <strain evidence="4 5">M043b</strain>
    </source>
</reference>
<feature type="domain" description="Alcohol dehydrogenase-like C-terminal" evidence="2">
    <location>
        <begin position="176"/>
        <end position="293"/>
    </location>
</feature>
<dbReference type="RefSeq" id="WP_034893286.1">
    <property type="nucleotide sequence ID" value="NZ_JRUQ01000039.1"/>
</dbReference>
<dbReference type="STRING" id="371042.NG99_12880"/>
<evidence type="ECO:0000313" key="5">
    <source>
        <dbReference type="Proteomes" id="UP000030351"/>
    </source>
</evidence>
<evidence type="ECO:0000313" key="4">
    <source>
        <dbReference type="EMBL" id="KGT92834.1"/>
    </source>
</evidence>
<dbReference type="SUPFAM" id="SSF50129">
    <property type="entry name" value="GroES-like"/>
    <property type="match status" value="1"/>
</dbReference>
<dbReference type="PANTHER" id="PTHR43401">
    <property type="entry name" value="L-THREONINE 3-DEHYDROGENASE"/>
    <property type="match status" value="1"/>
</dbReference>
<keyword evidence="5" id="KW-1185">Reference proteome</keyword>
<dbReference type="PANTHER" id="PTHR43401:SF2">
    <property type="entry name" value="L-THREONINE 3-DEHYDROGENASE"/>
    <property type="match status" value="1"/>
</dbReference>
<evidence type="ECO:0000256" key="1">
    <source>
        <dbReference type="ARBA" id="ARBA00023002"/>
    </source>
</evidence>
<dbReference type="Proteomes" id="UP000030351">
    <property type="component" value="Unassembled WGS sequence"/>
</dbReference>
<sequence>MKTLIYSRPYQMAIEERPYPLLGDGCEQVVIRIGAAGICGSDMHAFHGQDPRRQPGLVLGHELAGEIVESQSPRFLPGDRVTANPLITCGKCEYCRQGRDNLCSDRHMVGMDWPGAFAEFMAIPARSVVPLPAGISIQHAALTEPAATVVHAMRLTQRTLTQPLAETRTLVIGGGAIGLLTVLVLRAWGCRHITLAETNALRAEAAERYTGCVSINPMETSISESSHQLVVDAVGAAATRQMAIQAVKPGGVIMHIGLQAWASEIDMRKITLGEITLLGTYTYTMDDFCLTLSMLEEGALGELGWVESRPLSEGEQAFSDLESQQVSAAKILLIP</sequence>
<dbReference type="EMBL" id="JRUQ01000039">
    <property type="protein sequence ID" value="KGT92834.1"/>
    <property type="molecule type" value="Genomic_DNA"/>
</dbReference>
<dbReference type="InterPro" id="IPR011032">
    <property type="entry name" value="GroES-like_sf"/>
</dbReference>
<dbReference type="AlphaFoldDB" id="A0A0A3Z4Z1"/>
<dbReference type="InterPro" id="IPR013154">
    <property type="entry name" value="ADH-like_N"/>
</dbReference>